<dbReference type="PANTHER" id="PTHR11437">
    <property type="entry name" value="RIBONUCLEASE"/>
    <property type="match status" value="1"/>
</dbReference>
<dbReference type="InterPro" id="IPR023412">
    <property type="entry name" value="RNaseA_domain"/>
</dbReference>
<comment type="similarity">
    <text evidence="2 8">Belongs to the pancreatic ribonuclease family.</text>
</comment>
<organism evidence="11 12">
    <name type="scientific">Cervus elaphus hippelaphus</name>
    <name type="common">European red deer</name>
    <dbReference type="NCBI Taxonomy" id="46360"/>
    <lineage>
        <taxon>Eukaryota</taxon>
        <taxon>Metazoa</taxon>
        <taxon>Chordata</taxon>
        <taxon>Craniata</taxon>
        <taxon>Vertebrata</taxon>
        <taxon>Euteleostomi</taxon>
        <taxon>Mammalia</taxon>
        <taxon>Eutheria</taxon>
        <taxon>Laurasiatheria</taxon>
        <taxon>Artiodactyla</taxon>
        <taxon>Ruminantia</taxon>
        <taxon>Pecora</taxon>
        <taxon>Cervidae</taxon>
        <taxon>Cervinae</taxon>
        <taxon>Cervus</taxon>
    </lineage>
</organism>
<dbReference type="InterPro" id="IPR001427">
    <property type="entry name" value="RNaseA"/>
</dbReference>
<dbReference type="SMART" id="SM00092">
    <property type="entry name" value="RNAse_Pc"/>
    <property type="match status" value="2"/>
</dbReference>
<evidence type="ECO:0000256" key="8">
    <source>
        <dbReference type="RuleBase" id="RU000651"/>
    </source>
</evidence>
<dbReference type="GO" id="GO:0003676">
    <property type="term" value="F:nucleic acid binding"/>
    <property type="evidence" value="ECO:0007669"/>
    <property type="project" value="InterPro"/>
</dbReference>
<evidence type="ECO:0000256" key="9">
    <source>
        <dbReference type="SAM" id="Phobius"/>
    </source>
</evidence>
<comment type="subcellular location">
    <subcellularLocation>
        <location evidence="1">Secreted</location>
    </subcellularLocation>
</comment>
<evidence type="ECO:0000256" key="5">
    <source>
        <dbReference type="ARBA" id="ARBA00022759"/>
    </source>
</evidence>
<evidence type="ECO:0000256" key="3">
    <source>
        <dbReference type="ARBA" id="ARBA00022525"/>
    </source>
</evidence>
<dbReference type="GO" id="GO:0004540">
    <property type="term" value="F:RNA nuclease activity"/>
    <property type="evidence" value="ECO:0007669"/>
    <property type="project" value="UniProtKB-ARBA"/>
</dbReference>
<dbReference type="GO" id="GO:0005576">
    <property type="term" value="C:extracellular region"/>
    <property type="evidence" value="ECO:0007669"/>
    <property type="project" value="UniProtKB-SubCell"/>
</dbReference>
<gene>
    <name evidence="11" type="ORF">Celaphus_00006495</name>
</gene>
<dbReference type="Gene3D" id="3.10.130.10">
    <property type="entry name" value="Ribonuclease A-like domain"/>
    <property type="match status" value="2"/>
</dbReference>
<protein>
    <recommendedName>
        <fullName evidence="10">Ribonuclease A-domain domain-containing protein</fullName>
    </recommendedName>
</protein>
<dbReference type="InterPro" id="IPR023411">
    <property type="entry name" value="RNaseA_AS"/>
</dbReference>
<dbReference type="GO" id="GO:0016787">
    <property type="term" value="F:hydrolase activity"/>
    <property type="evidence" value="ECO:0007669"/>
    <property type="project" value="UniProtKB-KW"/>
</dbReference>
<keyword evidence="5 8" id="KW-0255">Endonuclease</keyword>
<sequence>MSCRKMTQGKCRPVDTFVHESLANIKAVCSQKKVACKNGQSSSYQSNSAMHVTECRETGSSKYPNCAYKTTRAEKHIIVACQGKPYVFLQRSAVIMALKSLVLLSVLVLVLLLLVRVQPSLGKESAAAKFRRQHMDAGSSSSGNANYCNQMMKRRRMTHGRCKPVNTFVHESLDNVKAVCSQKNITCKNGQPNCYQSNSTMNITDCRETGSSKYPNCAYKTSQKQKYITVASCTNDETTLMEILYQLRVDRATQLCHLFMDWELYPNRDLCFALHTDYSAPHM</sequence>
<dbReference type="FunFam" id="3.10.130.10:FF:000001">
    <property type="entry name" value="Ribonuclease pancreatic"/>
    <property type="match status" value="1"/>
</dbReference>
<keyword evidence="12" id="KW-1185">Reference proteome</keyword>
<keyword evidence="9" id="KW-0472">Membrane</keyword>
<dbReference type="PROSITE" id="PS00127">
    <property type="entry name" value="RNASE_PANCREATIC"/>
    <property type="match status" value="1"/>
</dbReference>
<dbReference type="InterPro" id="IPR036816">
    <property type="entry name" value="RNaseA-like_dom_sf"/>
</dbReference>
<evidence type="ECO:0000313" key="12">
    <source>
        <dbReference type="Proteomes" id="UP000242450"/>
    </source>
</evidence>
<dbReference type="Proteomes" id="UP000242450">
    <property type="component" value="Chromosome 12"/>
</dbReference>
<keyword evidence="3" id="KW-0964">Secreted</keyword>
<evidence type="ECO:0000256" key="4">
    <source>
        <dbReference type="ARBA" id="ARBA00022722"/>
    </source>
</evidence>
<evidence type="ECO:0000256" key="7">
    <source>
        <dbReference type="ARBA" id="ARBA00023157"/>
    </source>
</evidence>
<feature type="domain" description="Ribonuclease A-domain" evidence="10">
    <location>
        <begin position="1"/>
        <end position="93"/>
    </location>
</feature>
<dbReference type="AlphaFoldDB" id="A0A212CU05"/>
<keyword evidence="6 8" id="KW-0378">Hydrolase</keyword>
<dbReference type="EMBL" id="MKHE01000012">
    <property type="protein sequence ID" value="OWK09486.1"/>
    <property type="molecule type" value="Genomic_DNA"/>
</dbReference>
<dbReference type="GO" id="GO:0050830">
    <property type="term" value="P:defense response to Gram-positive bacterium"/>
    <property type="evidence" value="ECO:0007669"/>
    <property type="project" value="TreeGrafter"/>
</dbReference>
<accession>A0A212CU05</accession>
<feature type="domain" description="Ribonuclease A-domain" evidence="10">
    <location>
        <begin position="123"/>
        <end position="240"/>
    </location>
</feature>
<dbReference type="OrthoDB" id="8573660at2759"/>
<evidence type="ECO:0000313" key="11">
    <source>
        <dbReference type="EMBL" id="OWK09486.1"/>
    </source>
</evidence>
<keyword evidence="4 8" id="KW-0540">Nuclease</keyword>
<evidence type="ECO:0000256" key="6">
    <source>
        <dbReference type="ARBA" id="ARBA00022801"/>
    </source>
</evidence>
<dbReference type="SUPFAM" id="SSF54076">
    <property type="entry name" value="RNase A-like"/>
    <property type="match status" value="2"/>
</dbReference>
<feature type="transmembrane region" description="Helical" evidence="9">
    <location>
        <begin position="93"/>
        <end position="115"/>
    </location>
</feature>
<comment type="caution">
    <text evidence="11">The sequence shown here is derived from an EMBL/GenBank/DDBJ whole genome shotgun (WGS) entry which is preliminary data.</text>
</comment>
<dbReference type="PANTHER" id="PTHR11437:SF24">
    <property type="entry name" value="RIBONUCLEASE PANCREATIC"/>
    <property type="match status" value="1"/>
</dbReference>
<dbReference type="Pfam" id="PF00074">
    <property type="entry name" value="RnaseA"/>
    <property type="match status" value="2"/>
</dbReference>
<evidence type="ECO:0000256" key="2">
    <source>
        <dbReference type="ARBA" id="ARBA00005600"/>
    </source>
</evidence>
<dbReference type="GO" id="GO:0004519">
    <property type="term" value="F:endonuclease activity"/>
    <property type="evidence" value="ECO:0007669"/>
    <property type="project" value="UniProtKB-KW"/>
</dbReference>
<reference evidence="11 12" key="1">
    <citation type="journal article" date="2018" name="Mol. Genet. Genomics">
        <title>The red deer Cervus elaphus genome CerEla1.0: sequencing, annotating, genes, and chromosomes.</title>
        <authorList>
            <person name="Bana N.A."/>
            <person name="Nyiri A."/>
            <person name="Nagy J."/>
            <person name="Frank K."/>
            <person name="Nagy T."/>
            <person name="Steger V."/>
            <person name="Schiller M."/>
            <person name="Lakatos P."/>
            <person name="Sugar L."/>
            <person name="Horn P."/>
            <person name="Barta E."/>
            <person name="Orosz L."/>
        </authorList>
    </citation>
    <scope>NUCLEOTIDE SEQUENCE [LARGE SCALE GENOMIC DNA]</scope>
    <source>
        <strain evidence="11">Hungarian</strain>
    </source>
</reference>
<keyword evidence="7" id="KW-1015">Disulfide bond</keyword>
<evidence type="ECO:0000259" key="10">
    <source>
        <dbReference type="SMART" id="SM00092"/>
    </source>
</evidence>
<evidence type="ECO:0000256" key="1">
    <source>
        <dbReference type="ARBA" id="ARBA00004613"/>
    </source>
</evidence>
<keyword evidence="9" id="KW-0812">Transmembrane</keyword>
<proteinExistence type="inferred from homology"/>
<dbReference type="CDD" id="cd06265">
    <property type="entry name" value="RNase_A_canonical"/>
    <property type="match status" value="2"/>
</dbReference>
<keyword evidence="9" id="KW-1133">Transmembrane helix</keyword>
<dbReference type="PRINTS" id="PR00794">
    <property type="entry name" value="RIBONUCLEASE"/>
</dbReference>
<name>A0A212CU05_CEREH</name>